<keyword evidence="4" id="KW-1185">Reference proteome</keyword>
<evidence type="ECO:0000256" key="2">
    <source>
        <dbReference type="ARBA" id="ARBA00022679"/>
    </source>
</evidence>
<dbReference type="EMBL" id="JBHSWD010000001">
    <property type="protein sequence ID" value="MFC6591364.1"/>
    <property type="molecule type" value="Genomic_DNA"/>
</dbReference>
<evidence type="ECO:0000313" key="3">
    <source>
        <dbReference type="EMBL" id="MFC6591364.1"/>
    </source>
</evidence>
<dbReference type="PANTHER" id="PTHR43542">
    <property type="entry name" value="METHYLTRANSFERASE"/>
    <property type="match status" value="1"/>
</dbReference>
<dbReference type="Pfam" id="PF03602">
    <property type="entry name" value="Cons_hypoth95"/>
    <property type="match status" value="1"/>
</dbReference>
<dbReference type="InterPro" id="IPR029063">
    <property type="entry name" value="SAM-dependent_MTases_sf"/>
</dbReference>
<reference evidence="4" key="1">
    <citation type="journal article" date="2019" name="Int. J. Syst. Evol. Microbiol.">
        <title>The Global Catalogue of Microorganisms (GCM) 10K type strain sequencing project: providing services to taxonomists for standard genome sequencing and annotation.</title>
        <authorList>
            <consortium name="The Broad Institute Genomics Platform"/>
            <consortium name="The Broad Institute Genome Sequencing Center for Infectious Disease"/>
            <person name="Wu L."/>
            <person name="Ma J."/>
        </authorList>
    </citation>
    <scope>NUCLEOTIDE SEQUENCE [LARGE SCALE GENOMIC DNA]</scope>
    <source>
        <strain evidence="4">CGMCC 1.15772</strain>
    </source>
</reference>
<keyword evidence="2 3" id="KW-0808">Transferase</keyword>
<dbReference type="PROSITE" id="PS00092">
    <property type="entry name" value="N6_MTASE"/>
    <property type="match status" value="1"/>
</dbReference>
<dbReference type="SUPFAM" id="SSF53335">
    <property type="entry name" value="S-adenosyl-L-methionine-dependent methyltransferases"/>
    <property type="match status" value="1"/>
</dbReference>
<dbReference type="RefSeq" id="WP_380082365.1">
    <property type="nucleotide sequence ID" value="NZ_JBHSWD010000001.1"/>
</dbReference>
<gene>
    <name evidence="3" type="ORF">ACFP81_04595</name>
</gene>
<proteinExistence type="predicted"/>
<dbReference type="Proteomes" id="UP001596297">
    <property type="component" value="Unassembled WGS sequence"/>
</dbReference>
<keyword evidence="1 3" id="KW-0489">Methyltransferase</keyword>
<dbReference type="InterPro" id="IPR002052">
    <property type="entry name" value="DNA_methylase_N6_adenine_CS"/>
</dbReference>
<sequence length="182" mass="19321">MSLRILGGDAKGRVLRVPESARPSGARIRKSFFDLLTVRRPSGGSAPVTLIDLHAGSGAIGLEAASRGYQVTLVEKDAKAIRALEENARSLGLRVKIIRGDAEALLKRLGSFDIVFSDPPYSQDIPRLTGQILRSGVLASGGLLAAQHDSRLTLPPQPGYAAETRVYGSNAVTLYTATLEGE</sequence>
<dbReference type="PIRSF" id="PIRSF004553">
    <property type="entry name" value="CHP00095"/>
    <property type="match status" value="1"/>
</dbReference>
<dbReference type="EC" id="2.1.1.171" evidence="3"/>
<name>A0ABW1YES0_9DEIO</name>
<comment type="caution">
    <text evidence="3">The sequence shown here is derived from an EMBL/GenBank/DDBJ whole genome shotgun (WGS) entry which is preliminary data.</text>
</comment>
<dbReference type="PANTHER" id="PTHR43542:SF1">
    <property type="entry name" value="METHYLTRANSFERASE"/>
    <property type="match status" value="1"/>
</dbReference>
<organism evidence="3 4">
    <name type="scientific">Deinococcus lacus</name>
    <dbReference type="NCBI Taxonomy" id="392561"/>
    <lineage>
        <taxon>Bacteria</taxon>
        <taxon>Thermotogati</taxon>
        <taxon>Deinococcota</taxon>
        <taxon>Deinococci</taxon>
        <taxon>Deinococcales</taxon>
        <taxon>Deinococcaceae</taxon>
        <taxon>Deinococcus</taxon>
    </lineage>
</organism>
<dbReference type="InterPro" id="IPR004398">
    <property type="entry name" value="RNA_MeTrfase_RsmD"/>
</dbReference>
<dbReference type="CDD" id="cd02440">
    <property type="entry name" value="AdoMet_MTases"/>
    <property type="match status" value="1"/>
</dbReference>
<evidence type="ECO:0000256" key="1">
    <source>
        <dbReference type="ARBA" id="ARBA00022603"/>
    </source>
</evidence>
<evidence type="ECO:0000313" key="4">
    <source>
        <dbReference type="Proteomes" id="UP001596297"/>
    </source>
</evidence>
<accession>A0ABW1YES0</accession>
<dbReference type="Gene3D" id="3.40.50.150">
    <property type="entry name" value="Vaccinia Virus protein VP39"/>
    <property type="match status" value="1"/>
</dbReference>
<protein>
    <submittedName>
        <fullName evidence="3">RsmD family RNA methyltransferase</fullName>
        <ecNumber evidence="3">2.1.1.171</ecNumber>
    </submittedName>
</protein>
<dbReference type="GO" id="GO:0052913">
    <property type="term" value="F:16S rRNA (guanine(966)-N(2))-methyltransferase activity"/>
    <property type="evidence" value="ECO:0007669"/>
    <property type="project" value="UniProtKB-EC"/>
</dbReference>